<gene>
    <name evidence="1" type="ORF">LCGC14_2421300</name>
</gene>
<dbReference type="AlphaFoldDB" id="A0A0F9BPP6"/>
<organism evidence="1">
    <name type="scientific">marine sediment metagenome</name>
    <dbReference type="NCBI Taxonomy" id="412755"/>
    <lineage>
        <taxon>unclassified sequences</taxon>
        <taxon>metagenomes</taxon>
        <taxon>ecological metagenomes</taxon>
    </lineage>
</organism>
<comment type="caution">
    <text evidence="1">The sequence shown here is derived from an EMBL/GenBank/DDBJ whole genome shotgun (WGS) entry which is preliminary data.</text>
</comment>
<protein>
    <submittedName>
        <fullName evidence="1">Uncharacterized protein</fullName>
    </submittedName>
</protein>
<proteinExistence type="predicted"/>
<evidence type="ECO:0000313" key="1">
    <source>
        <dbReference type="EMBL" id="KKL23845.1"/>
    </source>
</evidence>
<name>A0A0F9BPP6_9ZZZZ</name>
<dbReference type="EMBL" id="LAZR01036817">
    <property type="protein sequence ID" value="KKL23845.1"/>
    <property type="molecule type" value="Genomic_DNA"/>
</dbReference>
<reference evidence="1" key="1">
    <citation type="journal article" date="2015" name="Nature">
        <title>Complex archaea that bridge the gap between prokaryotes and eukaryotes.</title>
        <authorList>
            <person name="Spang A."/>
            <person name="Saw J.H."/>
            <person name="Jorgensen S.L."/>
            <person name="Zaremba-Niedzwiedzka K."/>
            <person name="Martijn J."/>
            <person name="Lind A.E."/>
            <person name="van Eijk R."/>
            <person name="Schleper C."/>
            <person name="Guy L."/>
            <person name="Ettema T.J."/>
        </authorList>
    </citation>
    <scope>NUCLEOTIDE SEQUENCE</scope>
</reference>
<sequence>MTYTIEITNNEDGDKSLLFVGTRLPTGNYASQCKRTLEGITVGIEKCINTIKAFHFLGRNAFKNGEVDSSFIKQSEIVMSKIEIDYEIVITTQEFP</sequence>
<accession>A0A0F9BPP6</accession>